<keyword evidence="3" id="KW-1185">Reference proteome</keyword>
<dbReference type="GO" id="GO:0046983">
    <property type="term" value="F:protein dimerization activity"/>
    <property type="evidence" value="ECO:0007669"/>
    <property type="project" value="InterPro"/>
</dbReference>
<dbReference type="PANTHER" id="PTHR46133:SF23">
    <property type="entry name" value="TRANSCRIPTION FACTOR ILR3-LIKE"/>
    <property type="match status" value="1"/>
</dbReference>
<organism evidence="2 3">
    <name type="scientific">Vigna angularis var. angularis</name>
    <dbReference type="NCBI Taxonomy" id="157739"/>
    <lineage>
        <taxon>Eukaryota</taxon>
        <taxon>Viridiplantae</taxon>
        <taxon>Streptophyta</taxon>
        <taxon>Embryophyta</taxon>
        <taxon>Tracheophyta</taxon>
        <taxon>Spermatophyta</taxon>
        <taxon>Magnoliopsida</taxon>
        <taxon>eudicotyledons</taxon>
        <taxon>Gunneridae</taxon>
        <taxon>Pentapetalae</taxon>
        <taxon>rosids</taxon>
        <taxon>fabids</taxon>
        <taxon>Fabales</taxon>
        <taxon>Fabaceae</taxon>
        <taxon>Papilionoideae</taxon>
        <taxon>50 kb inversion clade</taxon>
        <taxon>NPAAA clade</taxon>
        <taxon>indigoferoid/millettioid clade</taxon>
        <taxon>Phaseoleae</taxon>
        <taxon>Vigna</taxon>
    </lineage>
</organism>
<feature type="coiled-coil region" evidence="1">
    <location>
        <begin position="7"/>
        <end position="41"/>
    </location>
</feature>
<dbReference type="AlphaFoldDB" id="A0A0S3S2B8"/>
<protein>
    <submittedName>
        <fullName evidence="2">Uncharacterized protein</fullName>
    </submittedName>
</protein>
<proteinExistence type="predicted"/>
<dbReference type="GO" id="GO:0003700">
    <property type="term" value="F:DNA-binding transcription factor activity"/>
    <property type="evidence" value="ECO:0007669"/>
    <property type="project" value="InterPro"/>
</dbReference>
<evidence type="ECO:0000256" key="1">
    <source>
        <dbReference type="SAM" id="Coils"/>
    </source>
</evidence>
<accession>A0A0S3S2B8</accession>
<gene>
    <name evidence="2" type="primary">Vigan.05G030000</name>
    <name evidence="2" type="ORF">VIGAN_05030000</name>
</gene>
<evidence type="ECO:0000313" key="3">
    <source>
        <dbReference type="Proteomes" id="UP000291084"/>
    </source>
</evidence>
<sequence>MEKAVILSDAVRTVSQLREEAQKLRESIKNLQGKINELKVCKCNCITWYFILSMHIYLINASNTVCLILSHSF</sequence>
<evidence type="ECO:0000313" key="2">
    <source>
        <dbReference type="EMBL" id="BAT86967.1"/>
    </source>
</evidence>
<dbReference type="PANTHER" id="PTHR46133">
    <property type="entry name" value="BHLH TRANSCRIPTION FACTOR"/>
    <property type="match status" value="1"/>
</dbReference>
<dbReference type="Proteomes" id="UP000291084">
    <property type="component" value="Chromosome 5"/>
</dbReference>
<dbReference type="InterPro" id="IPR044818">
    <property type="entry name" value="ILR3-like"/>
</dbReference>
<dbReference type="EMBL" id="AP015038">
    <property type="protein sequence ID" value="BAT86967.1"/>
    <property type="molecule type" value="Genomic_DNA"/>
</dbReference>
<dbReference type="GO" id="GO:0006879">
    <property type="term" value="P:intracellular iron ion homeostasis"/>
    <property type="evidence" value="ECO:0007669"/>
    <property type="project" value="InterPro"/>
</dbReference>
<keyword evidence="1" id="KW-0175">Coiled coil</keyword>
<reference evidence="2 3" key="1">
    <citation type="journal article" date="2015" name="Sci. Rep.">
        <title>The power of single molecule real-time sequencing technology in the de novo assembly of a eukaryotic genome.</title>
        <authorList>
            <person name="Sakai H."/>
            <person name="Naito K."/>
            <person name="Ogiso-Tanaka E."/>
            <person name="Takahashi Y."/>
            <person name="Iseki K."/>
            <person name="Muto C."/>
            <person name="Satou K."/>
            <person name="Teruya K."/>
            <person name="Shiroma A."/>
            <person name="Shimoji M."/>
            <person name="Hirano T."/>
            <person name="Itoh T."/>
            <person name="Kaga A."/>
            <person name="Tomooka N."/>
        </authorList>
    </citation>
    <scope>NUCLEOTIDE SEQUENCE [LARGE SCALE GENOMIC DNA]</scope>
    <source>
        <strain evidence="3">cv. Shumari</strain>
    </source>
</reference>
<name>A0A0S3S2B8_PHAAN</name>